<dbReference type="KEGG" id="pcor:KS4_29350"/>
<feature type="binding site" evidence="3">
    <location>
        <position position="26"/>
    </location>
    <ligand>
        <name>a divalent metal cation</name>
        <dbReference type="ChEBI" id="CHEBI:60240"/>
    </ligand>
</feature>
<dbReference type="EC" id="3.1.1.15" evidence="5"/>
<dbReference type="PRINTS" id="PR01790">
    <property type="entry name" value="SMP30FAMILY"/>
</dbReference>
<protein>
    <submittedName>
        <fullName evidence="5">L-arabinolactonase</fullName>
        <ecNumber evidence="5">3.1.1.15</ecNumber>
    </submittedName>
</protein>
<evidence type="ECO:0000256" key="2">
    <source>
        <dbReference type="PIRSR" id="PIRSR605511-1"/>
    </source>
</evidence>
<dbReference type="Proteomes" id="UP000317369">
    <property type="component" value="Chromosome"/>
</dbReference>
<evidence type="ECO:0000259" key="4">
    <source>
        <dbReference type="Pfam" id="PF08450"/>
    </source>
</evidence>
<evidence type="ECO:0000313" key="6">
    <source>
        <dbReference type="Proteomes" id="UP000317369"/>
    </source>
</evidence>
<keyword evidence="6" id="KW-1185">Reference proteome</keyword>
<dbReference type="GO" id="GO:0004341">
    <property type="term" value="F:gluconolactonase activity"/>
    <property type="evidence" value="ECO:0007669"/>
    <property type="project" value="TreeGrafter"/>
</dbReference>
<dbReference type="OrthoDB" id="9775130at2"/>
<dbReference type="GO" id="GO:0005509">
    <property type="term" value="F:calcium ion binding"/>
    <property type="evidence" value="ECO:0007669"/>
    <property type="project" value="TreeGrafter"/>
</dbReference>
<dbReference type="InterPro" id="IPR013658">
    <property type="entry name" value="SGL"/>
</dbReference>
<feature type="domain" description="SMP-30/Gluconolactonase/LRE-like region" evidence="4">
    <location>
        <begin position="24"/>
        <end position="262"/>
    </location>
</feature>
<dbReference type="Pfam" id="PF08450">
    <property type="entry name" value="SGL"/>
    <property type="match status" value="1"/>
</dbReference>
<dbReference type="PANTHER" id="PTHR10907:SF47">
    <property type="entry name" value="REGUCALCIN"/>
    <property type="match status" value="1"/>
</dbReference>
<evidence type="ECO:0000256" key="3">
    <source>
        <dbReference type="PIRSR" id="PIRSR605511-2"/>
    </source>
</evidence>
<keyword evidence="5" id="KW-0378">Hydrolase</keyword>
<keyword evidence="3" id="KW-0862">Zinc</keyword>
<comment type="similarity">
    <text evidence="1">Belongs to the SMP-30/CGR1 family.</text>
</comment>
<reference evidence="5 6" key="1">
    <citation type="submission" date="2019-02" db="EMBL/GenBank/DDBJ databases">
        <title>Deep-cultivation of Planctomycetes and their phenomic and genomic characterization uncovers novel biology.</title>
        <authorList>
            <person name="Wiegand S."/>
            <person name="Jogler M."/>
            <person name="Boedeker C."/>
            <person name="Pinto D."/>
            <person name="Vollmers J."/>
            <person name="Rivas-Marin E."/>
            <person name="Kohn T."/>
            <person name="Peeters S.H."/>
            <person name="Heuer A."/>
            <person name="Rast P."/>
            <person name="Oberbeckmann S."/>
            <person name="Bunk B."/>
            <person name="Jeske O."/>
            <person name="Meyerdierks A."/>
            <person name="Storesund J.E."/>
            <person name="Kallscheuer N."/>
            <person name="Luecker S."/>
            <person name="Lage O.M."/>
            <person name="Pohl T."/>
            <person name="Merkel B.J."/>
            <person name="Hornburger P."/>
            <person name="Mueller R.-W."/>
            <person name="Bruemmer F."/>
            <person name="Labrenz M."/>
            <person name="Spormann A.M."/>
            <person name="Op den Camp H."/>
            <person name="Overmann J."/>
            <person name="Amann R."/>
            <person name="Jetten M.S.M."/>
            <person name="Mascher T."/>
            <person name="Medema M.H."/>
            <person name="Devos D.P."/>
            <person name="Kaster A.-K."/>
            <person name="Ovreas L."/>
            <person name="Rohde M."/>
            <person name="Galperin M.Y."/>
            <person name="Jogler C."/>
        </authorList>
    </citation>
    <scope>NUCLEOTIDE SEQUENCE [LARGE SCALE GENOMIC DNA]</scope>
    <source>
        <strain evidence="5 6">KS4</strain>
    </source>
</reference>
<accession>A0A517YXB1</accession>
<dbReference type="PANTHER" id="PTHR10907">
    <property type="entry name" value="REGUCALCIN"/>
    <property type="match status" value="1"/>
</dbReference>
<dbReference type="Gene3D" id="2.120.10.30">
    <property type="entry name" value="TolB, C-terminal domain"/>
    <property type="match status" value="1"/>
</dbReference>
<comment type="cofactor">
    <cofactor evidence="3">
        <name>Zn(2+)</name>
        <dbReference type="ChEBI" id="CHEBI:29105"/>
    </cofactor>
    <text evidence="3">Binds 1 divalent metal cation per subunit.</text>
</comment>
<evidence type="ECO:0000256" key="1">
    <source>
        <dbReference type="ARBA" id="ARBA00008853"/>
    </source>
</evidence>
<feature type="active site" description="Proton donor/acceptor" evidence="2">
    <location>
        <position position="204"/>
    </location>
</feature>
<name>A0A517YXB1_9BACT</name>
<dbReference type="AlphaFoldDB" id="A0A517YXB1"/>
<proteinExistence type="inferred from homology"/>
<dbReference type="SUPFAM" id="SSF63829">
    <property type="entry name" value="Calcium-dependent phosphotriesterase"/>
    <property type="match status" value="1"/>
</dbReference>
<dbReference type="EMBL" id="CP036425">
    <property type="protein sequence ID" value="QDU34859.1"/>
    <property type="molecule type" value="Genomic_DNA"/>
</dbReference>
<sequence>MLIKGVRRMQAERYDIIADVRCVLGEGPVWHPHEQALYWTDIELGRLWRWVEGCEAEVVYEGRKVGGFTVQADGSLLLFRDNGNVVVWQDGHESGTVIDQIPGHANERFNDVCADPMGRVYAGTVCGSGLMGRLIRLDVGGDWHEVLGGVACSNGMDLTLDQKMMYYTDSEMRTIWSYQYDQSHGGLHGRGVFVEVPEGEGVPDGLTVDKSGDVWSARWDGWGVYRYGPDGQMKEKVELPAAQVSSVCFGGQGYKDMFVTSAGGHLDDWAGVNAGAVFRVNTDAVGCEPNMSRICL</sequence>
<feature type="binding site" evidence="3">
    <location>
        <position position="110"/>
    </location>
    <ligand>
        <name>substrate</name>
    </ligand>
</feature>
<keyword evidence="3" id="KW-0479">Metal-binding</keyword>
<feature type="binding site" evidence="3">
    <location>
        <position position="108"/>
    </location>
    <ligand>
        <name>substrate</name>
    </ligand>
</feature>
<feature type="binding site" evidence="3">
    <location>
        <position position="154"/>
    </location>
    <ligand>
        <name>a divalent metal cation</name>
        <dbReference type="ChEBI" id="CHEBI:60240"/>
    </ligand>
</feature>
<dbReference type="InterPro" id="IPR011042">
    <property type="entry name" value="6-blade_b-propeller_TolB-like"/>
</dbReference>
<evidence type="ECO:0000313" key="5">
    <source>
        <dbReference type="EMBL" id="QDU34859.1"/>
    </source>
</evidence>
<dbReference type="InterPro" id="IPR005511">
    <property type="entry name" value="SMP-30"/>
</dbReference>
<organism evidence="5 6">
    <name type="scientific">Poriferisphaera corsica</name>
    <dbReference type="NCBI Taxonomy" id="2528020"/>
    <lineage>
        <taxon>Bacteria</taxon>
        <taxon>Pseudomonadati</taxon>
        <taxon>Planctomycetota</taxon>
        <taxon>Phycisphaerae</taxon>
        <taxon>Phycisphaerales</taxon>
        <taxon>Phycisphaeraceae</taxon>
        <taxon>Poriferisphaera</taxon>
    </lineage>
</organism>
<dbReference type="GO" id="GO:0019853">
    <property type="term" value="P:L-ascorbic acid biosynthetic process"/>
    <property type="evidence" value="ECO:0007669"/>
    <property type="project" value="TreeGrafter"/>
</dbReference>
<feature type="binding site" evidence="3">
    <location>
        <position position="204"/>
    </location>
    <ligand>
        <name>a divalent metal cation</name>
        <dbReference type="ChEBI" id="CHEBI:60240"/>
    </ligand>
</feature>
<dbReference type="GO" id="GO:0050021">
    <property type="term" value="F:L-arabinonolactonase activity"/>
    <property type="evidence" value="ECO:0007669"/>
    <property type="project" value="UniProtKB-EC"/>
</dbReference>
<gene>
    <name evidence="5" type="primary">araB_3</name>
    <name evidence="5" type="ORF">KS4_29350</name>
</gene>